<sequence>MVYSKSAGPSSSTPPPSQSFNNIGISPSSASSPPCGLQYMDNVMSRFGHHLSAHQRTSLSQSMVPSLQSSAPAYTHYTGWNTAAGTSMPHANSSNNRTTPISTLDVATQTPCTSSLDISPRPMDIDKKAA</sequence>
<dbReference type="VEuPathDB" id="FungiDB:LCOR_03563.1"/>
<organism evidence="2 3">
    <name type="scientific">Lichtheimia corymbifera JMRC:FSU:9682</name>
    <dbReference type="NCBI Taxonomy" id="1263082"/>
    <lineage>
        <taxon>Eukaryota</taxon>
        <taxon>Fungi</taxon>
        <taxon>Fungi incertae sedis</taxon>
        <taxon>Mucoromycota</taxon>
        <taxon>Mucoromycotina</taxon>
        <taxon>Mucoromycetes</taxon>
        <taxon>Mucorales</taxon>
        <taxon>Lichtheimiaceae</taxon>
        <taxon>Lichtheimia</taxon>
    </lineage>
</organism>
<keyword evidence="3" id="KW-1185">Reference proteome</keyword>
<name>A0A068RSY4_9FUNG</name>
<protein>
    <submittedName>
        <fullName evidence="2">Uncharacterized protein</fullName>
    </submittedName>
</protein>
<feature type="compositionally biased region" description="Polar residues" evidence="1">
    <location>
        <begin position="78"/>
        <end position="117"/>
    </location>
</feature>
<dbReference type="AlphaFoldDB" id="A0A068RSY4"/>
<comment type="caution">
    <text evidence="2">The sequence shown here is derived from an EMBL/GenBank/DDBJ whole genome shotgun (WGS) entry which is preliminary data.</text>
</comment>
<evidence type="ECO:0000313" key="3">
    <source>
        <dbReference type="Proteomes" id="UP000027586"/>
    </source>
</evidence>
<dbReference type="Proteomes" id="UP000027586">
    <property type="component" value="Unassembled WGS sequence"/>
</dbReference>
<proteinExistence type="predicted"/>
<feature type="compositionally biased region" description="Low complexity" evidence="1">
    <location>
        <begin position="1"/>
        <end position="11"/>
    </location>
</feature>
<feature type="region of interest" description="Disordered" evidence="1">
    <location>
        <begin position="1"/>
        <end position="37"/>
    </location>
</feature>
<reference evidence="2" key="1">
    <citation type="submission" date="2013-08" db="EMBL/GenBank/DDBJ databases">
        <title>Gene expansion shapes genome architecture in the human pathogen Lichtheimia corymbifera: an evolutionary genomics analysis in the ancient terrestrial Mucorales (Mucoromycotina).</title>
        <authorList>
            <person name="Schwartze V.U."/>
            <person name="Winter S."/>
            <person name="Shelest E."/>
            <person name="Marcet-Houben M."/>
            <person name="Horn F."/>
            <person name="Wehner S."/>
            <person name="Hoffmann K."/>
            <person name="Riege K."/>
            <person name="Sammeth M."/>
            <person name="Nowrousian M."/>
            <person name="Valiante V."/>
            <person name="Linde J."/>
            <person name="Jacobsen I.D."/>
            <person name="Marz M."/>
            <person name="Brakhage A.A."/>
            <person name="Gabaldon T."/>
            <person name="Bocker S."/>
            <person name="Voigt K."/>
        </authorList>
    </citation>
    <scope>NUCLEOTIDE SEQUENCE [LARGE SCALE GENOMIC DNA]</scope>
    <source>
        <strain evidence="2">FSU 9682</strain>
    </source>
</reference>
<evidence type="ECO:0000313" key="2">
    <source>
        <dbReference type="EMBL" id="CDH52031.1"/>
    </source>
</evidence>
<evidence type="ECO:0000256" key="1">
    <source>
        <dbReference type="SAM" id="MobiDB-lite"/>
    </source>
</evidence>
<dbReference type="OrthoDB" id="2417678at2759"/>
<accession>A0A068RSY4</accession>
<dbReference type="EMBL" id="CBTN010000011">
    <property type="protein sequence ID" value="CDH52031.1"/>
    <property type="molecule type" value="Genomic_DNA"/>
</dbReference>
<gene>
    <name evidence="2" type="ORF">LCOR_03563.1</name>
</gene>
<feature type="region of interest" description="Disordered" evidence="1">
    <location>
        <begin position="78"/>
        <end position="130"/>
    </location>
</feature>